<name>A0A0D8XLX7_DICVI</name>
<dbReference type="Proteomes" id="UP000053766">
    <property type="component" value="Unassembled WGS sequence"/>
</dbReference>
<evidence type="ECO:0000256" key="8">
    <source>
        <dbReference type="SAM" id="MobiDB-lite"/>
    </source>
</evidence>
<keyword evidence="3 9" id="KW-0812">Transmembrane</keyword>
<evidence type="ECO:0000313" key="11">
    <source>
        <dbReference type="Proteomes" id="UP000053766"/>
    </source>
</evidence>
<gene>
    <name evidence="10" type="ORF">DICVIV_08423</name>
</gene>
<comment type="subcellular location">
    <subcellularLocation>
        <location evidence="1">Nucleus inner membrane</location>
        <topology evidence="1">Multi-pass membrane protein</topology>
        <orientation evidence="1">Nucleoplasmic side</orientation>
    </subcellularLocation>
</comment>
<evidence type="ECO:0000256" key="5">
    <source>
        <dbReference type="ARBA" id="ARBA00022989"/>
    </source>
</evidence>
<dbReference type="EMBL" id="KN716402">
    <property type="protein sequence ID" value="KJH45545.1"/>
    <property type="molecule type" value="Genomic_DNA"/>
</dbReference>
<keyword evidence="11" id="KW-1185">Reference proteome</keyword>
<keyword evidence="5 9" id="KW-1133">Transmembrane helix</keyword>
<feature type="region of interest" description="Disordered" evidence="8">
    <location>
        <begin position="447"/>
        <end position="484"/>
    </location>
</feature>
<dbReference type="PANTHER" id="PTHR13598">
    <property type="entry name" value="AT07567P-RELATED"/>
    <property type="match status" value="1"/>
</dbReference>
<reference evidence="10 11" key="1">
    <citation type="submission" date="2013-11" db="EMBL/GenBank/DDBJ databases">
        <title>Draft genome of the bovine lungworm Dictyocaulus viviparus.</title>
        <authorList>
            <person name="Mitreva M."/>
        </authorList>
    </citation>
    <scope>NUCLEOTIDE SEQUENCE [LARGE SCALE GENOMIC DNA]</scope>
    <source>
        <strain evidence="10 11">HannoverDv2000</strain>
    </source>
</reference>
<reference evidence="11" key="2">
    <citation type="journal article" date="2016" name="Sci. Rep.">
        <title>Dictyocaulus viviparus genome, variome and transcriptome elucidate lungworm biology and support future intervention.</title>
        <authorList>
            <person name="McNulty S.N."/>
            <person name="Strube C."/>
            <person name="Rosa B.A."/>
            <person name="Martin J.C."/>
            <person name="Tyagi R."/>
            <person name="Choi Y.J."/>
            <person name="Wang Q."/>
            <person name="Hallsworth Pepin K."/>
            <person name="Zhang X."/>
            <person name="Ozersky P."/>
            <person name="Wilson R.K."/>
            <person name="Sternberg P.W."/>
            <person name="Gasser R.B."/>
            <person name="Mitreva M."/>
        </authorList>
    </citation>
    <scope>NUCLEOTIDE SEQUENCE [LARGE SCALE GENOMIC DNA]</scope>
    <source>
        <strain evidence="11">HannoverDv2000</strain>
    </source>
</reference>
<dbReference type="AlphaFoldDB" id="A0A0D8XLX7"/>
<evidence type="ECO:0000256" key="6">
    <source>
        <dbReference type="ARBA" id="ARBA00023136"/>
    </source>
</evidence>
<dbReference type="OrthoDB" id="509138at2759"/>
<sequence>MLITLELDTTKWSVPAKTSRELDLYVHRGLIYSFKNAFADIVVVLNLTNEDTYDLYKADNCSVVQEEFRLDNRLFGLLKGVNVWRNHQLNLFNHTFVGISTTLPYTIHAEILQLNYIRLGVFVAGLLLFIFARNLVRNSIFFYTSGCSFGLLASILIVVFIIYRMAPKTLIRIPFIIGGWSLSLYFFHFVWKNLALIAVHYQKYVVVYFVVVLAVSFAICYIKGPPVDSRSHDIAQWTLQAIALVLIYSSVQVQEISFVVILALFLRNFARSWIWRLILRVGRLFAIIWWKFFPPKHRLLTKEEYEKEGREVTKRELERLREFCRSPEADVWKLTCRVRNPRRLAQFVSGNESHILTNEENSYDDDLESLNSDDGDDHVKRKFSFSDEGDEWEERIVGYRSRKISNGYVTSNKSHESLQKLSSHSPSPSRFSDSRLKFCSPMDSSLVHRCKKQQSTTRISSKRRSRQASDEFLSSDSESGIDEE</sequence>
<organism evidence="10 11">
    <name type="scientific">Dictyocaulus viviparus</name>
    <name type="common">Bovine lungworm</name>
    <dbReference type="NCBI Taxonomy" id="29172"/>
    <lineage>
        <taxon>Eukaryota</taxon>
        <taxon>Metazoa</taxon>
        <taxon>Ecdysozoa</taxon>
        <taxon>Nematoda</taxon>
        <taxon>Chromadorea</taxon>
        <taxon>Rhabditida</taxon>
        <taxon>Rhabditina</taxon>
        <taxon>Rhabditomorpha</taxon>
        <taxon>Strongyloidea</taxon>
        <taxon>Metastrongylidae</taxon>
        <taxon>Dictyocaulus</taxon>
    </lineage>
</organism>
<evidence type="ECO:0000313" key="10">
    <source>
        <dbReference type="EMBL" id="KJH45545.1"/>
    </source>
</evidence>
<feature type="transmembrane region" description="Helical" evidence="9">
    <location>
        <begin position="116"/>
        <end position="134"/>
    </location>
</feature>
<evidence type="ECO:0000256" key="7">
    <source>
        <dbReference type="ARBA" id="ARBA00023242"/>
    </source>
</evidence>
<dbReference type="Pfam" id="PF10225">
    <property type="entry name" value="NEMP"/>
    <property type="match status" value="1"/>
</dbReference>
<dbReference type="STRING" id="29172.A0A0D8XLX7"/>
<feature type="region of interest" description="Disordered" evidence="8">
    <location>
        <begin position="410"/>
        <end position="433"/>
    </location>
</feature>
<evidence type="ECO:0000256" key="1">
    <source>
        <dbReference type="ARBA" id="ARBA00004575"/>
    </source>
</evidence>
<evidence type="ECO:0000256" key="9">
    <source>
        <dbReference type="SAM" id="Phobius"/>
    </source>
</evidence>
<feature type="transmembrane region" description="Helical" evidence="9">
    <location>
        <begin position="203"/>
        <end position="222"/>
    </location>
</feature>
<evidence type="ECO:0000256" key="3">
    <source>
        <dbReference type="ARBA" id="ARBA00022692"/>
    </source>
</evidence>
<feature type="compositionally biased region" description="Low complexity" evidence="8">
    <location>
        <begin position="419"/>
        <end position="431"/>
    </location>
</feature>
<proteinExistence type="inferred from homology"/>
<keyword evidence="4" id="KW-0732">Signal</keyword>
<keyword evidence="6 9" id="KW-0472">Membrane</keyword>
<comment type="similarity">
    <text evidence="2">Belongs to the NEMP family.</text>
</comment>
<dbReference type="GO" id="GO:0005637">
    <property type="term" value="C:nuclear inner membrane"/>
    <property type="evidence" value="ECO:0007669"/>
    <property type="project" value="UniProtKB-SubCell"/>
</dbReference>
<evidence type="ECO:0000256" key="2">
    <source>
        <dbReference type="ARBA" id="ARBA00005748"/>
    </source>
</evidence>
<feature type="transmembrane region" description="Helical" evidence="9">
    <location>
        <begin position="273"/>
        <end position="293"/>
    </location>
</feature>
<feature type="transmembrane region" description="Helical" evidence="9">
    <location>
        <begin position="242"/>
        <end position="267"/>
    </location>
</feature>
<dbReference type="PANTHER" id="PTHR13598:SF1">
    <property type="entry name" value="AT07567P-RELATED"/>
    <property type="match status" value="1"/>
</dbReference>
<dbReference type="InterPro" id="IPR019358">
    <property type="entry name" value="NEMP_fam"/>
</dbReference>
<protein>
    <submittedName>
        <fullName evidence="10">Uncharacterized protein</fullName>
    </submittedName>
</protein>
<feature type="transmembrane region" description="Helical" evidence="9">
    <location>
        <begin position="170"/>
        <end position="191"/>
    </location>
</feature>
<evidence type="ECO:0000256" key="4">
    <source>
        <dbReference type="ARBA" id="ARBA00022729"/>
    </source>
</evidence>
<accession>A0A0D8XLX7</accession>
<feature type="transmembrane region" description="Helical" evidence="9">
    <location>
        <begin position="140"/>
        <end position="163"/>
    </location>
</feature>
<keyword evidence="7" id="KW-0539">Nucleus</keyword>